<dbReference type="Proteomes" id="UP000298325">
    <property type="component" value="Unassembled WGS sequence"/>
</dbReference>
<protein>
    <recommendedName>
        <fullName evidence="5">DUF4878 domain-containing protein</fullName>
    </recommendedName>
</protein>
<evidence type="ECO:0000256" key="2">
    <source>
        <dbReference type="SAM" id="SignalP"/>
    </source>
</evidence>
<feature type="chain" id="PRO_5021482195" description="DUF4878 domain-containing protein" evidence="2">
    <location>
        <begin position="20"/>
        <end position="225"/>
    </location>
</feature>
<gene>
    <name evidence="3" type="ORF">E5Q11_09930</name>
</gene>
<feature type="signal peptide" evidence="2">
    <location>
        <begin position="1"/>
        <end position="19"/>
    </location>
</feature>
<evidence type="ECO:0000313" key="4">
    <source>
        <dbReference type="Proteomes" id="UP000298325"/>
    </source>
</evidence>
<name>A0A4Z1BS93_9GAMM</name>
<reference evidence="3 4" key="1">
    <citation type="submission" date="2019-04" db="EMBL/GenBank/DDBJ databases">
        <authorList>
            <person name="Park S."/>
            <person name="Yoon J.-H."/>
        </authorList>
    </citation>
    <scope>NUCLEOTIDE SEQUENCE [LARGE SCALE GENOMIC DNA]</scope>
    <source>
        <strain evidence="3 4">HJM-18</strain>
    </source>
</reference>
<evidence type="ECO:0000313" key="3">
    <source>
        <dbReference type="EMBL" id="TGN40565.1"/>
    </source>
</evidence>
<evidence type="ECO:0008006" key="5">
    <source>
        <dbReference type="Google" id="ProtNLM"/>
    </source>
</evidence>
<keyword evidence="4" id="KW-1185">Reference proteome</keyword>
<dbReference type="AlphaFoldDB" id="A0A4Z1BS93"/>
<evidence type="ECO:0000256" key="1">
    <source>
        <dbReference type="SAM" id="MobiDB-lite"/>
    </source>
</evidence>
<keyword evidence="2" id="KW-0732">Signal</keyword>
<dbReference type="EMBL" id="SRPF01000002">
    <property type="protein sequence ID" value="TGN40565.1"/>
    <property type="molecule type" value="Genomic_DNA"/>
</dbReference>
<feature type="region of interest" description="Disordered" evidence="1">
    <location>
        <begin position="202"/>
        <end position="225"/>
    </location>
</feature>
<comment type="caution">
    <text evidence="3">The sequence shown here is derived from an EMBL/GenBank/DDBJ whole genome shotgun (WGS) entry which is preliminary data.</text>
</comment>
<dbReference type="SUPFAM" id="SSF58113">
    <property type="entry name" value="Apolipoprotein A-I"/>
    <property type="match status" value="1"/>
</dbReference>
<dbReference type="Gene3D" id="1.20.120.20">
    <property type="entry name" value="Apolipoprotein"/>
    <property type="match status" value="1"/>
</dbReference>
<dbReference type="RefSeq" id="WP_135803227.1">
    <property type="nucleotide sequence ID" value="NZ_SRPF01000002.1"/>
</dbReference>
<dbReference type="OrthoDB" id="5566846at2"/>
<feature type="compositionally biased region" description="Basic and acidic residues" evidence="1">
    <location>
        <begin position="202"/>
        <end position="216"/>
    </location>
</feature>
<organism evidence="3 4">
    <name type="scientific">Marinobacter confluentis</name>
    <dbReference type="NCBI Taxonomy" id="1697557"/>
    <lineage>
        <taxon>Bacteria</taxon>
        <taxon>Pseudomonadati</taxon>
        <taxon>Pseudomonadota</taxon>
        <taxon>Gammaproteobacteria</taxon>
        <taxon>Pseudomonadales</taxon>
        <taxon>Marinobacteraceae</taxon>
        <taxon>Marinobacter</taxon>
    </lineage>
</organism>
<dbReference type="PROSITE" id="PS51257">
    <property type="entry name" value="PROKAR_LIPOPROTEIN"/>
    <property type="match status" value="1"/>
</dbReference>
<proteinExistence type="predicted"/>
<accession>A0A4Z1BS93</accession>
<sequence>MKYRWLMLVVLATLVTVFAGCSRPETPQQVATEFWQALAEGKADAAAELSTLADTATLEGFDAGTFNTLPEFGRVVIEADKATIETVLAAKKSAGDAAEGARREITTYLVRVNDQWLVDYQRTQEAVASRSPIEGLKSDISRLREQFDDAVGRSSEQIAEQVDQLAKDFETYSEETGRKAGEALENFGESLKNFRKEIEEKLDEAEKERQNSREPDQTTLEQASI</sequence>